<dbReference type="Proteomes" id="UP001194469">
    <property type="component" value="Unassembled WGS sequence"/>
</dbReference>
<dbReference type="PANTHER" id="PTHR42930">
    <property type="entry name" value="PHOSPHATE-SPECIFIC TRANSPORT SYSTEM ACCESSORY PROTEIN PHOU"/>
    <property type="match status" value="1"/>
</dbReference>
<keyword evidence="5" id="KW-1185">Reference proteome</keyword>
<keyword evidence="2" id="KW-0963">Cytoplasm</keyword>
<dbReference type="EMBL" id="VRYY01000175">
    <property type="protein sequence ID" value="MBG3876837.1"/>
    <property type="molecule type" value="Genomic_DNA"/>
</dbReference>
<comment type="function">
    <text evidence="2">Plays a role in the regulation of phosphate uptake.</text>
</comment>
<sequence length="226" mass="25241">METHFHQQLQKLRLKVLEMAAHSQTAIETAVRALQHRDADAARSVIAGDKLINTIECEIDELSFRLLALDQPMAVDLRIIVAIMRASMYLERVGDEAVNIAEAAMFLASRPPLPEMPSLNELGTHAVDMFRKAVMSFRESDAGLARELRVLDKHCNQLDMQVLRELMDYMSRESPAVERAVHTILVSRSLERVGDLSTNVGETVMFIVEGLNIKHSFQINSGGACS</sequence>
<name>A0ABS0J3W3_9BACT</name>
<comment type="subunit">
    <text evidence="2">Homodimer.</text>
</comment>
<feature type="domain" description="PhoU" evidence="3">
    <location>
        <begin position="16"/>
        <end position="103"/>
    </location>
</feature>
<accession>A0ABS0J3W3</accession>
<gene>
    <name evidence="4" type="primary">phoU</name>
    <name evidence="4" type="ORF">FVW20_07320</name>
</gene>
<dbReference type="RefSeq" id="WP_196608918.1">
    <property type="nucleotide sequence ID" value="NZ_VRYY01000175.1"/>
</dbReference>
<dbReference type="InterPro" id="IPR038078">
    <property type="entry name" value="PhoU-like_sf"/>
</dbReference>
<evidence type="ECO:0000259" key="3">
    <source>
        <dbReference type="Pfam" id="PF01895"/>
    </source>
</evidence>
<evidence type="ECO:0000313" key="5">
    <source>
        <dbReference type="Proteomes" id="UP001194469"/>
    </source>
</evidence>
<dbReference type="PANTHER" id="PTHR42930:SF3">
    <property type="entry name" value="PHOSPHATE-SPECIFIC TRANSPORT SYSTEM ACCESSORY PROTEIN PHOU"/>
    <property type="match status" value="1"/>
</dbReference>
<keyword evidence="2" id="KW-0592">Phosphate transport</keyword>
<dbReference type="PIRSF" id="PIRSF003107">
    <property type="entry name" value="PhoU"/>
    <property type="match status" value="1"/>
</dbReference>
<reference evidence="4 5" key="1">
    <citation type="submission" date="2019-08" db="EMBL/GenBank/DDBJ databases">
        <authorList>
            <person name="Luo N."/>
        </authorList>
    </citation>
    <scope>NUCLEOTIDE SEQUENCE [LARGE SCALE GENOMIC DNA]</scope>
    <source>
        <strain evidence="4 5">NCIMB 9442</strain>
    </source>
</reference>
<dbReference type="NCBIfam" id="TIGR02135">
    <property type="entry name" value="phoU_full"/>
    <property type="match status" value="1"/>
</dbReference>
<dbReference type="Pfam" id="PF01895">
    <property type="entry name" value="PhoU"/>
    <property type="match status" value="2"/>
</dbReference>
<proteinExistence type="inferred from homology"/>
<protein>
    <recommendedName>
        <fullName evidence="2">Phosphate-specific transport system accessory protein PhoU</fullName>
    </recommendedName>
</protein>
<dbReference type="SUPFAM" id="SSF109755">
    <property type="entry name" value="PhoU-like"/>
    <property type="match status" value="1"/>
</dbReference>
<feature type="domain" description="PhoU" evidence="3">
    <location>
        <begin position="119"/>
        <end position="204"/>
    </location>
</feature>
<dbReference type="InterPro" id="IPR028366">
    <property type="entry name" value="PhoU"/>
</dbReference>
<organism evidence="4 5">
    <name type="scientific">Nitratidesulfovibrio oxamicus</name>
    <dbReference type="NCBI Taxonomy" id="32016"/>
    <lineage>
        <taxon>Bacteria</taxon>
        <taxon>Pseudomonadati</taxon>
        <taxon>Thermodesulfobacteriota</taxon>
        <taxon>Desulfovibrionia</taxon>
        <taxon>Desulfovibrionales</taxon>
        <taxon>Desulfovibrionaceae</taxon>
        <taxon>Nitratidesulfovibrio</taxon>
    </lineage>
</organism>
<dbReference type="Gene3D" id="1.20.58.220">
    <property type="entry name" value="Phosphate transport system protein phou homolog 2, domain 2"/>
    <property type="match status" value="1"/>
</dbReference>
<dbReference type="InterPro" id="IPR026022">
    <property type="entry name" value="PhoU_dom"/>
</dbReference>
<evidence type="ECO:0000256" key="1">
    <source>
        <dbReference type="ARBA" id="ARBA00008107"/>
    </source>
</evidence>
<comment type="caution">
    <text evidence="4">The sequence shown here is derived from an EMBL/GenBank/DDBJ whole genome shotgun (WGS) entry which is preliminary data.</text>
</comment>
<evidence type="ECO:0000256" key="2">
    <source>
        <dbReference type="PIRNR" id="PIRNR003107"/>
    </source>
</evidence>
<comment type="similarity">
    <text evidence="1 2">Belongs to the PhoU family.</text>
</comment>
<keyword evidence="2" id="KW-0813">Transport</keyword>
<comment type="subcellular location">
    <subcellularLocation>
        <location evidence="2">Cytoplasm</location>
    </subcellularLocation>
</comment>
<evidence type="ECO:0000313" key="4">
    <source>
        <dbReference type="EMBL" id="MBG3876837.1"/>
    </source>
</evidence>